<dbReference type="AlphaFoldDB" id="A0A397SXR4"/>
<evidence type="ECO:0000313" key="2">
    <source>
        <dbReference type="Proteomes" id="UP000265703"/>
    </source>
</evidence>
<evidence type="ECO:0000313" key="1">
    <source>
        <dbReference type="EMBL" id="RIA89809.1"/>
    </source>
</evidence>
<sequence length="79" mass="9132">MRCEFISTILHSAVLYVKEITKKNITLDLQFEVVEGKQHQVAIGFAQTNKKKRKVSEAFETDYLYGIVTTGEDFSLMYH</sequence>
<keyword evidence="2" id="KW-1185">Reference proteome</keyword>
<dbReference type="EMBL" id="QKYT01000204">
    <property type="protein sequence ID" value="RIA89809.1"/>
    <property type="molecule type" value="Genomic_DNA"/>
</dbReference>
<gene>
    <name evidence="1" type="ORF">C1645_824273</name>
</gene>
<proteinExistence type="predicted"/>
<dbReference type="Proteomes" id="UP000265703">
    <property type="component" value="Unassembled WGS sequence"/>
</dbReference>
<name>A0A397SXR4_9GLOM</name>
<organism evidence="1 2">
    <name type="scientific">Glomus cerebriforme</name>
    <dbReference type="NCBI Taxonomy" id="658196"/>
    <lineage>
        <taxon>Eukaryota</taxon>
        <taxon>Fungi</taxon>
        <taxon>Fungi incertae sedis</taxon>
        <taxon>Mucoromycota</taxon>
        <taxon>Glomeromycotina</taxon>
        <taxon>Glomeromycetes</taxon>
        <taxon>Glomerales</taxon>
        <taxon>Glomeraceae</taxon>
        <taxon>Glomus</taxon>
    </lineage>
</organism>
<protein>
    <submittedName>
        <fullName evidence="1">Uncharacterized protein</fullName>
    </submittedName>
</protein>
<reference evidence="1 2" key="1">
    <citation type="submission" date="2018-06" db="EMBL/GenBank/DDBJ databases">
        <title>Comparative genomics reveals the genomic features of Rhizophagus irregularis, R. cerebriforme, R. diaphanum and Gigaspora rosea, and their symbiotic lifestyle signature.</title>
        <authorList>
            <person name="Morin E."/>
            <person name="San Clemente H."/>
            <person name="Chen E.C.H."/>
            <person name="De La Providencia I."/>
            <person name="Hainaut M."/>
            <person name="Kuo A."/>
            <person name="Kohler A."/>
            <person name="Murat C."/>
            <person name="Tang N."/>
            <person name="Roy S."/>
            <person name="Loubradou J."/>
            <person name="Henrissat B."/>
            <person name="Grigoriev I.V."/>
            <person name="Corradi N."/>
            <person name="Roux C."/>
            <person name="Martin F.M."/>
        </authorList>
    </citation>
    <scope>NUCLEOTIDE SEQUENCE [LARGE SCALE GENOMIC DNA]</scope>
    <source>
        <strain evidence="1 2">DAOM 227022</strain>
    </source>
</reference>
<comment type="caution">
    <text evidence="1">The sequence shown here is derived from an EMBL/GenBank/DDBJ whole genome shotgun (WGS) entry which is preliminary data.</text>
</comment>
<accession>A0A397SXR4</accession>